<dbReference type="EMBL" id="UINC01219720">
    <property type="protein sequence ID" value="SVE47318.1"/>
    <property type="molecule type" value="Genomic_DNA"/>
</dbReference>
<feature type="domain" description="TonB-dependent receptor plug" evidence="1">
    <location>
        <begin position="93"/>
        <end position="167"/>
    </location>
</feature>
<evidence type="ECO:0000313" key="2">
    <source>
        <dbReference type="EMBL" id="SVE47318.1"/>
    </source>
</evidence>
<dbReference type="Pfam" id="PF07715">
    <property type="entry name" value="Plug"/>
    <property type="match status" value="1"/>
</dbReference>
<feature type="non-terminal residue" evidence="2">
    <location>
        <position position="1"/>
    </location>
</feature>
<reference evidence="2" key="1">
    <citation type="submission" date="2018-05" db="EMBL/GenBank/DDBJ databases">
        <authorList>
            <person name="Lanie J.A."/>
            <person name="Ng W.-L."/>
            <person name="Kazmierczak K.M."/>
            <person name="Andrzejewski T.M."/>
            <person name="Davidsen T.M."/>
            <person name="Wayne K.J."/>
            <person name="Tettelin H."/>
            <person name="Glass J.I."/>
            <person name="Rusch D."/>
            <person name="Podicherti R."/>
            <person name="Tsui H.-C.T."/>
            <person name="Winkler M.E."/>
        </authorList>
    </citation>
    <scope>NUCLEOTIDE SEQUENCE</scope>
</reference>
<dbReference type="Gene3D" id="2.60.40.1120">
    <property type="entry name" value="Carboxypeptidase-like, regulatory domain"/>
    <property type="match status" value="1"/>
</dbReference>
<dbReference type="Pfam" id="PF13715">
    <property type="entry name" value="CarbopepD_reg_2"/>
    <property type="match status" value="1"/>
</dbReference>
<dbReference type="InterPro" id="IPR012910">
    <property type="entry name" value="Plug_dom"/>
</dbReference>
<protein>
    <recommendedName>
        <fullName evidence="1">TonB-dependent receptor plug domain-containing protein</fullName>
    </recommendedName>
</protein>
<dbReference type="InterPro" id="IPR008969">
    <property type="entry name" value="CarboxyPept-like_regulatory"/>
</dbReference>
<gene>
    <name evidence="2" type="ORF">METZ01_LOCUS500172</name>
</gene>
<dbReference type="InterPro" id="IPR037066">
    <property type="entry name" value="Plug_dom_sf"/>
</dbReference>
<evidence type="ECO:0000259" key="1">
    <source>
        <dbReference type="Pfam" id="PF07715"/>
    </source>
</evidence>
<sequence>VKDAATGDPLAGVNVFLEGTPHGAATDKFGEYVILNIPPGDYTLRASYIGFATYRVQNIRVSLDRTTNRNFTMKTAVIEGEEVIVVADRPLVQKDLTASQKITTSDEIKVMPVETFLGVLATQAGVNQGAGGELHIRGGRSNEIGYYIDGVSVANPFFTNGLAVNISNKAIE</sequence>
<dbReference type="SUPFAM" id="SSF56935">
    <property type="entry name" value="Porins"/>
    <property type="match status" value="1"/>
</dbReference>
<accession>A0A383DU16</accession>
<feature type="non-terminal residue" evidence="2">
    <location>
        <position position="172"/>
    </location>
</feature>
<name>A0A383DU16_9ZZZZ</name>
<organism evidence="2">
    <name type="scientific">marine metagenome</name>
    <dbReference type="NCBI Taxonomy" id="408172"/>
    <lineage>
        <taxon>unclassified sequences</taxon>
        <taxon>metagenomes</taxon>
        <taxon>ecological metagenomes</taxon>
    </lineage>
</organism>
<dbReference type="SUPFAM" id="SSF49464">
    <property type="entry name" value="Carboxypeptidase regulatory domain-like"/>
    <property type="match status" value="1"/>
</dbReference>
<dbReference type="AlphaFoldDB" id="A0A383DU16"/>
<proteinExistence type="predicted"/>
<dbReference type="Gene3D" id="2.170.130.10">
    <property type="entry name" value="TonB-dependent receptor, plug domain"/>
    <property type="match status" value="1"/>
</dbReference>